<sequence length="91" mass="10169">MSKEIKMEYGEVEKVLGKLKSSANSLNASVKDEGGSNNLNVVKKLNKLNQDVQELAKSYQTLLIHNIEATQKSIQTMKDADEMISSSIRQR</sequence>
<gene>
    <name evidence="1" type="ORF">ELQ35_20895</name>
</gene>
<dbReference type="AlphaFoldDB" id="A0A3S0TR31"/>
<keyword evidence="2" id="KW-1185">Reference proteome</keyword>
<dbReference type="EMBL" id="RYZZ01000044">
    <property type="protein sequence ID" value="RUQ25126.1"/>
    <property type="molecule type" value="Genomic_DNA"/>
</dbReference>
<dbReference type="RefSeq" id="WP_126867113.1">
    <property type="nucleotide sequence ID" value="NZ_JAUSTX010000033.1"/>
</dbReference>
<proteinExistence type="predicted"/>
<organism evidence="1 2">
    <name type="scientific">Peribacillus cavernae</name>
    <dbReference type="NCBI Taxonomy" id="1674310"/>
    <lineage>
        <taxon>Bacteria</taxon>
        <taxon>Bacillati</taxon>
        <taxon>Bacillota</taxon>
        <taxon>Bacilli</taxon>
        <taxon>Bacillales</taxon>
        <taxon>Bacillaceae</taxon>
        <taxon>Peribacillus</taxon>
    </lineage>
</organism>
<protein>
    <recommendedName>
        <fullName evidence="3">YwqI/YxiC family protein</fullName>
    </recommendedName>
</protein>
<name>A0A3S0TR31_9BACI</name>
<accession>A0A3S0TR31</accession>
<dbReference type="Pfam" id="PF17279">
    <property type="entry name" value="DUF5344"/>
    <property type="match status" value="1"/>
</dbReference>
<reference evidence="1 2" key="1">
    <citation type="submission" date="2018-12" db="EMBL/GenBank/DDBJ databases">
        <title>Bacillus chawlae sp. nov., Bacillus glennii sp. nov., and Bacillus saganii sp. nov. Isolated from the Vehicle Assembly Building at Kennedy Space Center where the Viking Spacecraft were Assembled.</title>
        <authorList>
            <person name="Seuylemezian A."/>
            <person name="Vaishampayan P."/>
        </authorList>
    </citation>
    <scope>NUCLEOTIDE SEQUENCE [LARGE SCALE GENOMIC DNA]</scope>
    <source>
        <strain evidence="1 2">L5</strain>
    </source>
</reference>
<dbReference type="OrthoDB" id="2455619at2"/>
<comment type="caution">
    <text evidence="1">The sequence shown here is derived from an EMBL/GenBank/DDBJ whole genome shotgun (WGS) entry which is preliminary data.</text>
</comment>
<evidence type="ECO:0008006" key="3">
    <source>
        <dbReference type="Google" id="ProtNLM"/>
    </source>
</evidence>
<dbReference type="Proteomes" id="UP000267430">
    <property type="component" value="Unassembled WGS sequence"/>
</dbReference>
<dbReference type="InterPro" id="IPR046318">
    <property type="entry name" value="DUF5344"/>
</dbReference>
<evidence type="ECO:0000313" key="2">
    <source>
        <dbReference type="Proteomes" id="UP000267430"/>
    </source>
</evidence>
<evidence type="ECO:0000313" key="1">
    <source>
        <dbReference type="EMBL" id="RUQ25126.1"/>
    </source>
</evidence>